<organism evidence="5 6">
    <name type="scientific">Sapajus apella</name>
    <name type="common">Brown-capped capuchin</name>
    <name type="synonym">Cebus apella</name>
    <dbReference type="NCBI Taxonomy" id="9515"/>
    <lineage>
        <taxon>Eukaryota</taxon>
        <taxon>Metazoa</taxon>
        <taxon>Chordata</taxon>
        <taxon>Craniata</taxon>
        <taxon>Vertebrata</taxon>
        <taxon>Euteleostomi</taxon>
        <taxon>Mammalia</taxon>
        <taxon>Eutheria</taxon>
        <taxon>Euarchontoglires</taxon>
        <taxon>Primates</taxon>
        <taxon>Haplorrhini</taxon>
        <taxon>Platyrrhini</taxon>
        <taxon>Cebidae</taxon>
        <taxon>Cebinae</taxon>
        <taxon>Sapajus</taxon>
    </lineage>
</organism>
<dbReference type="AlphaFoldDB" id="A0A6J3HVY1"/>
<dbReference type="InterPro" id="IPR004865">
    <property type="entry name" value="HSR_dom"/>
</dbReference>
<dbReference type="PROSITE" id="PS51414">
    <property type="entry name" value="HSR"/>
    <property type="match status" value="1"/>
</dbReference>
<dbReference type="PANTHER" id="PTHR46386:SF7">
    <property type="entry name" value="SP110 NUCLEAR BODY PROTEIN"/>
    <property type="match status" value="1"/>
</dbReference>
<feature type="domain" description="SAND" evidence="3">
    <location>
        <begin position="481"/>
        <end position="562"/>
    </location>
</feature>
<feature type="compositionally biased region" description="Basic residues" evidence="2">
    <location>
        <begin position="465"/>
        <end position="479"/>
    </location>
</feature>
<dbReference type="RefSeq" id="XP_032133849.1">
    <property type="nucleotide sequence ID" value="XM_032277958.1"/>
</dbReference>
<feature type="compositionally biased region" description="Pro residues" evidence="2">
    <location>
        <begin position="143"/>
        <end position="152"/>
    </location>
</feature>
<dbReference type="InterPro" id="IPR010919">
    <property type="entry name" value="SAND-like_dom_sf"/>
</dbReference>
<keyword evidence="1" id="KW-0597">Phosphoprotein</keyword>
<feature type="region of interest" description="Disordered" evidence="2">
    <location>
        <begin position="136"/>
        <end position="480"/>
    </location>
</feature>
<dbReference type="SUPFAM" id="SSF63763">
    <property type="entry name" value="SAND domain-like"/>
    <property type="match status" value="1"/>
</dbReference>
<feature type="compositionally biased region" description="Basic residues" evidence="2">
    <location>
        <begin position="393"/>
        <end position="402"/>
    </location>
</feature>
<feature type="compositionally biased region" description="Basic residues" evidence="2">
    <location>
        <begin position="280"/>
        <end position="302"/>
    </location>
</feature>
<feature type="compositionally biased region" description="Polar residues" evidence="2">
    <location>
        <begin position="195"/>
        <end position="204"/>
    </location>
</feature>
<dbReference type="PANTHER" id="PTHR46386">
    <property type="entry name" value="NUCLEAR BODY PROTEIN SP140"/>
    <property type="match status" value="1"/>
</dbReference>
<dbReference type="Pfam" id="PF01342">
    <property type="entry name" value="SAND"/>
    <property type="match status" value="1"/>
</dbReference>
<feature type="compositionally biased region" description="Polar residues" evidence="2">
    <location>
        <begin position="222"/>
        <end position="233"/>
    </location>
</feature>
<evidence type="ECO:0000256" key="2">
    <source>
        <dbReference type="SAM" id="MobiDB-lite"/>
    </source>
</evidence>
<evidence type="ECO:0000313" key="6">
    <source>
        <dbReference type="RefSeq" id="XP_032133849.1"/>
    </source>
</evidence>
<feature type="compositionally biased region" description="Basic and acidic residues" evidence="2">
    <location>
        <begin position="311"/>
        <end position="331"/>
    </location>
</feature>
<accession>A0A6J3HVY1</accession>
<evidence type="ECO:0000256" key="1">
    <source>
        <dbReference type="ARBA" id="ARBA00022553"/>
    </source>
</evidence>
<feature type="compositionally biased region" description="Basic and acidic residues" evidence="2">
    <location>
        <begin position="411"/>
        <end position="428"/>
    </location>
</feature>
<gene>
    <name evidence="6" type="primary">SP110</name>
</gene>
<dbReference type="Pfam" id="PF03172">
    <property type="entry name" value="HSR"/>
    <property type="match status" value="1"/>
</dbReference>
<dbReference type="Proteomes" id="UP000504640">
    <property type="component" value="Unplaced"/>
</dbReference>
<evidence type="ECO:0000259" key="4">
    <source>
        <dbReference type="PROSITE" id="PS51414"/>
    </source>
</evidence>
<dbReference type="PROSITE" id="PS50864">
    <property type="entry name" value="SAND"/>
    <property type="match status" value="1"/>
</dbReference>
<dbReference type="Gene3D" id="3.10.390.10">
    <property type="entry name" value="SAND domain-like"/>
    <property type="match status" value="1"/>
</dbReference>
<feature type="compositionally biased region" description="Basic and acidic residues" evidence="2">
    <location>
        <begin position="442"/>
        <end position="461"/>
    </location>
</feature>
<dbReference type="InterPro" id="IPR043563">
    <property type="entry name" value="Sp110/Sp140/Sp140L-like"/>
</dbReference>
<protein>
    <submittedName>
        <fullName evidence="6">Sp110 nuclear body protein isoform X5</fullName>
    </submittedName>
</protein>
<feature type="compositionally biased region" description="Acidic residues" evidence="2">
    <location>
        <begin position="262"/>
        <end position="271"/>
    </location>
</feature>
<feature type="compositionally biased region" description="Basic and acidic residues" evidence="2">
    <location>
        <begin position="351"/>
        <end position="370"/>
    </location>
</feature>
<proteinExistence type="predicted"/>
<feature type="compositionally biased region" description="Low complexity" evidence="2">
    <location>
        <begin position="167"/>
        <end position="180"/>
    </location>
</feature>
<dbReference type="InterPro" id="IPR000770">
    <property type="entry name" value="SAND_dom"/>
</dbReference>
<name>A0A6J3HVY1_SAPAP</name>
<dbReference type="GeneID" id="116551680"/>
<dbReference type="GO" id="GO:0005634">
    <property type="term" value="C:nucleus"/>
    <property type="evidence" value="ECO:0007669"/>
    <property type="project" value="InterPro"/>
</dbReference>
<keyword evidence="5" id="KW-1185">Reference proteome</keyword>
<sequence>MFTMTRAMEEALFQHFMYQKLRIAYAIHKPFPFFEGLLDNSFITQRMYTESLEACRNLVPVSKVVHNILTQLERTFNLSLLVTLFSQINLHEYPNLVTIYRSFKRVGEQQSRASCEQQSRDTPILLEAPTGLAGGSSLRTLLPLPPPQPPQPSCSSCAPRVSEPGTSSQQSDEIPSESPSPSDPTLPLPGLIQEGRSTPVTNDKLTPKMNEEEDSKEMPSLLASTVQVTSDNLIPQEKDKEGLQEMPHSPLGPMPEIRDDGLEPNDPEEPQEVSSTPSSKKGKKSKRCIWSTPKKRHKKKSLPRGTASPRHGIEKKLKVVDRVPQKKDDSTWKSTVMTRAQKARTQRARKSRSEEISDDTSKMNEGKRNQETPSTPSRVKQEKRRKEYGLSSSKRKQKKKLPRGATSPGHDIQEKLQVVDKVTQRKDGSAWNSKVMTRVQKARNECTQKSRSEEKKREKDICSSSKRRLQKNIHQRKKPKSDTVDFHWSELSVTCGEAKGILYKEKMKHGSSTKCIQNEKGAWLTPKEFEIEGKGRDTKNWKRSICYGGKPLLELLKNGLLLCPPRINLKRDLNSK</sequence>
<evidence type="ECO:0000313" key="5">
    <source>
        <dbReference type="Proteomes" id="UP000504640"/>
    </source>
</evidence>
<feature type="domain" description="HSR" evidence="4">
    <location>
        <begin position="1"/>
        <end position="108"/>
    </location>
</feature>
<dbReference type="SMART" id="SM00258">
    <property type="entry name" value="SAND"/>
    <property type="match status" value="1"/>
</dbReference>
<dbReference type="CTD" id="3431"/>
<dbReference type="GO" id="GO:0000981">
    <property type="term" value="F:DNA-binding transcription factor activity, RNA polymerase II-specific"/>
    <property type="evidence" value="ECO:0007669"/>
    <property type="project" value="TreeGrafter"/>
</dbReference>
<reference evidence="6" key="1">
    <citation type="submission" date="2025-08" db="UniProtKB">
        <authorList>
            <consortium name="RefSeq"/>
        </authorList>
    </citation>
    <scope>IDENTIFICATION</scope>
    <source>
        <tissue evidence="6">Blood</tissue>
    </source>
</reference>
<evidence type="ECO:0000259" key="3">
    <source>
        <dbReference type="PROSITE" id="PS50864"/>
    </source>
</evidence>
<dbReference type="GO" id="GO:0003677">
    <property type="term" value="F:DNA binding"/>
    <property type="evidence" value="ECO:0007669"/>
    <property type="project" value="InterPro"/>
</dbReference>
<feature type="compositionally biased region" description="Basic residues" evidence="2">
    <location>
        <begin position="341"/>
        <end position="350"/>
    </location>
</feature>